<protein>
    <submittedName>
        <fullName evidence="1">Uncharacterized protein</fullName>
    </submittedName>
</protein>
<reference evidence="1" key="1">
    <citation type="journal article" date="2020" name="Stud. Mycol.">
        <title>101 Dothideomycetes genomes: a test case for predicting lifestyles and emergence of pathogens.</title>
        <authorList>
            <person name="Haridas S."/>
            <person name="Albert R."/>
            <person name="Binder M."/>
            <person name="Bloem J."/>
            <person name="Labutti K."/>
            <person name="Salamov A."/>
            <person name="Andreopoulos B."/>
            <person name="Baker S."/>
            <person name="Barry K."/>
            <person name="Bills G."/>
            <person name="Bluhm B."/>
            <person name="Cannon C."/>
            <person name="Castanera R."/>
            <person name="Culley D."/>
            <person name="Daum C."/>
            <person name="Ezra D."/>
            <person name="Gonzalez J."/>
            <person name="Henrissat B."/>
            <person name="Kuo A."/>
            <person name="Liang C."/>
            <person name="Lipzen A."/>
            <person name="Lutzoni F."/>
            <person name="Magnuson J."/>
            <person name="Mondo S."/>
            <person name="Nolan M."/>
            <person name="Ohm R."/>
            <person name="Pangilinan J."/>
            <person name="Park H.-J."/>
            <person name="Ramirez L."/>
            <person name="Alfaro M."/>
            <person name="Sun H."/>
            <person name="Tritt A."/>
            <person name="Yoshinaga Y."/>
            <person name="Zwiers L.-H."/>
            <person name="Turgeon B."/>
            <person name="Goodwin S."/>
            <person name="Spatafora J."/>
            <person name="Crous P."/>
            <person name="Grigoriev I."/>
        </authorList>
    </citation>
    <scope>NUCLEOTIDE SEQUENCE</scope>
    <source>
        <strain evidence="1">CBS 122368</strain>
    </source>
</reference>
<evidence type="ECO:0000313" key="2">
    <source>
        <dbReference type="Proteomes" id="UP000800094"/>
    </source>
</evidence>
<organism evidence="1 2">
    <name type="scientific">Trematosphaeria pertusa</name>
    <dbReference type="NCBI Taxonomy" id="390896"/>
    <lineage>
        <taxon>Eukaryota</taxon>
        <taxon>Fungi</taxon>
        <taxon>Dikarya</taxon>
        <taxon>Ascomycota</taxon>
        <taxon>Pezizomycotina</taxon>
        <taxon>Dothideomycetes</taxon>
        <taxon>Pleosporomycetidae</taxon>
        <taxon>Pleosporales</taxon>
        <taxon>Massarineae</taxon>
        <taxon>Trematosphaeriaceae</taxon>
        <taxon>Trematosphaeria</taxon>
    </lineage>
</organism>
<keyword evidence="2" id="KW-1185">Reference proteome</keyword>
<dbReference type="EMBL" id="ML987213">
    <property type="protein sequence ID" value="KAF2241257.1"/>
    <property type="molecule type" value="Genomic_DNA"/>
</dbReference>
<evidence type="ECO:0000313" key="1">
    <source>
        <dbReference type="EMBL" id="KAF2241257.1"/>
    </source>
</evidence>
<dbReference type="Proteomes" id="UP000800094">
    <property type="component" value="Unassembled WGS sequence"/>
</dbReference>
<accession>A0A6A6HTB3</accession>
<sequence>MMWKKVGRGFGWRVWQEHGMAFRILGFWLLLRSRPLIPLDGPAQAPVGIPQGKRNDLCGGMVEGAATVDMDVCGERPFQPSQASGEVRRRGRRWKATRPKEQVFCDYWDWASTAIPPAGSTQGASGKATAVRNGRGFAGTAAQGARPREMVGLWGRAPTEPTVLDLPSL</sequence>
<dbReference type="GeneID" id="54573748"/>
<name>A0A6A6HTB3_9PLEO</name>
<proteinExistence type="predicted"/>
<dbReference type="AlphaFoldDB" id="A0A6A6HTB3"/>
<dbReference type="RefSeq" id="XP_033676261.1">
    <property type="nucleotide sequence ID" value="XM_033820418.1"/>
</dbReference>
<gene>
    <name evidence="1" type="ORF">BU26DRAFT_183910</name>
</gene>